<keyword evidence="2" id="KW-1185">Reference proteome</keyword>
<comment type="caution">
    <text evidence="1">The sequence shown here is derived from an EMBL/GenBank/DDBJ whole genome shotgun (WGS) entry which is preliminary data.</text>
</comment>
<organism evidence="1 2">
    <name type="scientific">Cadophora malorum</name>
    <dbReference type="NCBI Taxonomy" id="108018"/>
    <lineage>
        <taxon>Eukaryota</taxon>
        <taxon>Fungi</taxon>
        <taxon>Dikarya</taxon>
        <taxon>Ascomycota</taxon>
        <taxon>Pezizomycotina</taxon>
        <taxon>Leotiomycetes</taxon>
        <taxon>Helotiales</taxon>
        <taxon>Ploettnerulaceae</taxon>
        <taxon>Cadophora</taxon>
    </lineage>
</organism>
<gene>
    <name evidence="1" type="ORF">IFR04_007457</name>
</gene>
<dbReference type="Proteomes" id="UP000664132">
    <property type="component" value="Unassembled WGS sequence"/>
</dbReference>
<reference evidence="1" key="1">
    <citation type="submission" date="2021-02" db="EMBL/GenBank/DDBJ databases">
        <title>Genome sequence Cadophora malorum strain M34.</title>
        <authorList>
            <person name="Stefanovic E."/>
            <person name="Vu D."/>
            <person name="Scully C."/>
            <person name="Dijksterhuis J."/>
            <person name="Roader J."/>
            <person name="Houbraken J."/>
        </authorList>
    </citation>
    <scope>NUCLEOTIDE SEQUENCE</scope>
    <source>
        <strain evidence="1">M34</strain>
    </source>
</reference>
<dbReference type="AlphaFoldDB" id="A0A8H7TIA2"/>
<evidence type="ECO:0000313" key="2">
    <source>
        <dbReference type="Proteomes" id="UP000664132"/>
    </source>
</evidence>
<protein>
    <recommendedName>
        <fullName evidence="3">Apple domain-containing protein</fullName>
    </recommendedName>
</protein>
<dbReference type="OrthoDB" id="271448at2759"/>
<accession>A0A8H7TIA2</accession>
<dbReference type="PANTHER" id="PTHR36578:SF1">
    <property type="entry name" value="APPLE DOMAIN-CONTAINING PROTEIN"/>
    <property type="match status" value="1"/>
</dbReference>
<dbReference type="EMBL" id="JAFJYH010000106">
    <property type="protein sequence ID" value="KAG4419406.1"/>
    <property type="molecule type" value="Genomic_DNA"/>
</dbReference>
<evidence type="ECO:0008006" key="3">
    <source>
        <dbReference type="Google" id="ProtNLM"/>
    </source>
</evidence>
<dbReference type="PANTHER" id="PTHR36578">
    <property type="entry name" value="CHROMOSOME 15, WHOLE GENOME SHOTGUN SEQUENCE"/>
    <property type="match status" value="1"/>
</dbReference>
<proteinExistence type="predicted"/>
<sequence length="233" mass="24782">MRSTIFVSAFEALATAAPRPQDIQFDLIDVASDPEIVTPPTDVVIDNIAVLPAASAVQVAGASVTNVAQAKPKERRGLQKCDGDCSPEPAGTGIRVSSPDNSLESFLAYKPFEDDAINAATQANVPQGYTLAFSNLEASSKTVSYLGLRTQNKYDPTACASYCDQHAGCVAFNLYYERDPSISPNATSCPSPTSLTNIKCVRWGVQVSETTAKNYGQHRSTKADMCTCSSLLA</sequence>
<name>A0A8H7TIA2_9HELO</name>
<evidence type="ECO:0000313" key="1">
    <source>
        <dbReference type="EMBL" id="KAG4419406.1"/>
    </source>
</evidence>